<dbReference type="PANTHER" id="PTHR43330:SF27">
    <property type="entry name" value="METHIONINE AMINOPEPTIDASE"/>
    <property type="match status" value="1"/>
</dbReference>
<organism evidence="6">
    <name type="scientific">marine sediment metagenome</name>
    <dbReference type="NCBI Taxonomy" id="412755"/>
    <lineage>
        <taxon>unclassified sequences</taxon>
        <taxon>metagenomes</taxon>
        <taxon>ecological metagenomes</taxon>
    </lineage>
</organism>
<dbReference type="AlphaFoldDB" id="A0A0F9CZ47"/>
<dbReference type="InterPro" id="IPR001714">
    <property type="entry name" value="Pept_M24_MAP"/>
</dbReference>
<dbReference type="NCBIfam" id="TIGR00500">
    <property type="entry name" value="met_pdase_I"/>
    <property type="match status" value="1"/>
</dbReference>
<keyword evidence="2" id="KW-0645">Protease</keyword>
<dbReference type="GO" id="GO:0006508">
    <property type="term" value="P:proteolysis"/>
    <property type="evidence" value="ECO:0007669"/>
    <property type="project" value="UniProtKB-KW"/>
</dbReference>
<evidence type="ECO:0000259" key="5">
    <source>
        <dbReference type="Pfam" id="PF00557"/>
    </source>
</evidence>
<dbReference type="PANTHER" id="PTHR43330">
    <property type="entry name" value="METHIONINE AMINOPEPTIDASE"/>
    <property type="match status" value="1"/>
</dbReference>
<keyword evidence="1" id="KW-0031">Aminopeptidase</keyword>
<accession>A0A0F9CZ47</accession>
<evidence type="ECO:0000313" key="6">
    <source>
        <dbReference type="EMBL" id="KKL54594.1"/>
    </source>
</evidence>
<name>A0A0F9CZ47_9ZZZZ</name>
<keyword evidence="3" id="KW-0479">Metal-binding</keyword>
<dbReference type="GO" id="GO:0070006">
    <property type="term" value="F:metalloaminopeptidase activity"/>
    <property type="evidence" value="ECO:0007669"/>
    <property type="project" value="InterPro"/>
</dbReference>
<dbReference type="InterPro" id="IPR002467">
    <property type="entry name" value="Pept_M24A_MAP1"/>
</dbReference>
<protein>
    <recommendedName>
        <fullName evidence="5">Peptidase M24 domain-containing protein</fullName>
    </recommendedName>
</protein>
<keyword evidence="4" id="KW-0378">Hydrolase</keyword>
<dbReference type="GO" id="GO:0046872">
    <property type="term" value="F:metal ion binding"/>
    <property type="evidence" value="ECO:0007669"/>
    <property type="project" value="UniProtKB-KW"/>
</dbReference>
<evidence type="ECO:0000256" key="2">
    <source>
        <dbReference type="ARBA" id="ARBA00022670"/>
    </source>
</evidence>
<dbReference type="EMBL" id="LAZR01031142">
    <property type="protein sequence ID" value="KKL54594.1"/>
    <property type="molecule type" value="Genomic_DNA"/>
</dbReference>
<gene>
    <name evidence="6" type="ORF">LCGC14_2263840</name>
</gene>
<evidence type="ECO:0000256" key="4">
    <source>
        <dbReference type="ARBA" id="ARBA00022801"/>
    </source>
</evidence>
<dbReference type="CDD" id="cd01086">
    <property type="entry name" value="MetAP1"/>
    <property type="match status" value="1"/>
</dbReference>
<comment type="caution">
    <text evidence="6">The sequence shown here is derived from an EMBL/GenBank/DDBJ whole genome shotgun (WGS) entry which is preliminary data.</text>
</comment>
<dbReference type="HAMAP" id="MF_01974">
    <property type="entry name" value="MetAP_1"/>
    <property type="match status" value="1"/>
</dbReference>
<dbReference type="Pfam" id="PF00557">
    <property type="entry name" value="Peptidase_M24"/>
    <property type="match status" value="1"/>
</dbReference>
<evidence type="ECO:0000256" key="1">
    <source>
        <dbReference type="ARBA" id="ARBA00022438"/>
    </source>
</evidence>
<dbReference type="PRINTS" id="PR00599">
    <property type="entry name" value="MAPEPTIDASE"/>
</dbReference>
<dbReference type="GO" id="GO:0005829">
    <property type="term" value="C:cytosol"/>
    <property type="evidence" value="ECO:0007669"/>
    <property type="project" value="TreeGrafter"/>
</dbReference>
<dbReference type="InterPro" id="IPR036005">
    <property type="entry name" value="Creatinase/aminopeptidase-like"/>
</dbReference>
<proteinExistence type="inferred from homology"/>
<feature type="domain" description="Peptidase M24" evidence="5">
    <location>
        <begin position="5"/>
        <end position="232"/>
    </location>
</feature>
<dbReference type="InterPro" id="IPR000994">
    <property type="entry name" value="Pept_M24"/>
</dbReference>
<reference evidence="6" key="1">
    <citation type="journal article" date="2015" name="Nature">
        <title>Complex archaea that bridge the gap between prokaryotes and eukaryotes.</title>
        <authorList>
            <person name="Spang A."/>
            <person name="Saw J.H."/>
            <person name="Jorgensen S.L."/>
            <person name="Zaremba-Niedzwiedzka K."/>
            <person name="Martijn J."/>
            <person name="Lind A.E."/>
            <person name="van Eijk R."/>
            <person name="Schleper C."/>
            <person name="Guy L."/>
            <person name="Ettema T.J."/>
        </authorList>
    </citation>
    <scope>NUCLEOTIDE SEQUENCE</scope>
</reference>
<sequence>MEDIEYMRRAGKLGAETLDYITPFVEEGITTGELDELCHNFIIDNGAIPAPLNYRGFPKSICTSVNHVVCHGIPSDKKLHDGDIMNIDVTVILDEWHGDTSRMFYIGKPSIKAKRLVEATYEAMMLGIEQIKPGAHIGDIGHAMETYAKSKRLGVVRDYCGHGIGKIFHAEPQVPFYGEAGTGAELKSGMFITVEPMFNLGTYKTKTLTDKWTVVTRDRSLGAQWEHTIAVVDDGYEILTLSE</sequence>
<dbReference type="SUPFAM" id="SSF55920">
    <property type="entry name" value="Creatinase/aminopeptidase"/>
    <property type="match status" value="1"/>
</dbReference>
<dbReference type="Gene3D" id="3.90.230.10">
    <property type="entry name" value="Creatinase/methionine aminopeptidase superfamily"/>
    <property type="match status" value="1"/>
</dbReference>
<evidence type="ECO:0000256" key="3">
    <source>
        <dbReference type="ARBA" id="ARBA00022723"/>
    </source>
</evidence>